<dbReference type="OMA" id="TDMCKAL"/>
<keyword evidence="3 6" id="KW-0418">Kinase</keyword>
<dbReference type="GO" id="GO:0005524">
    <property type="term" value="F:ATP binding"/>
    <property type="evidence" value="ECO:0007669"/>
    <property type="project" value="UniProtKB-KW"/>
</dbReference>
<keyword evidence="2" id="KW-0547">Nucleotide-binding</keyword>
<dbReference type="Pfam" id="PF04263">
    <property type="entry name" value="TPK_catalytic"/>
    <property type="match status" value="1"/>
</dbReference>
<organism evidence="6 7">
    <name type="scientific">Pseudocohnilembus persalinus</name>
    <name type="common">Ciliate</name>
    <dbReference type="NCBI Taxonomy" id="266149"/>
    <lineage>
        <taxon>Eukaryota</taxon>
        <taxon>Sar</taxon>
        <taxon>Alveolata</taxon>
        <taxon>Ciliophora</taxon>
        <taxon>Intramacronucleata</taxon>
        <taxon>Oligohymenophorea</taxon>
        <taxon>Scuticociliatia</taxon>
        <taxon>Philasterida</taxon>
        <taxon>Pseudocohnilembidae</taxon>
        <taxon>Pseudocohnilembus</taxon>
    </lineage>
</organism>
<evidence type="ECO:0000256" key="3">
    <source>
        <dbReference type="ARBA" id="ARBA00022777"/>
    </source>
</evidence>
<sequence length="297" mass="34865">MTEKIIEKNSKEITQLIIDNHIFNNFQKQQEQIQKQKIVLIMMNYYMHPYIFFNCLALSDITMACDGGANRIYNLFEKYNKNQIIDFLEQKSDIDKVMQKLQPDYIIGDLDSAKENILIHYEQLGSKIIKDPNQDNTDLGKSIQYFKKQILQNDVKNYRFILLGGLGGRLDHTIQNISTLQQLTMEFKEEYQNQNFLFQLMDEFSIATCLPPGQQNVYKRSVDLESKLGVGIFTLQKKDMQLRTYGLKWDIDQEIAEQLEFGKFLSSSNEFLKDQLYVDNNLPVILTTTLKEEKYQV</sequence>
<dbReference type="GO" id="GO:0030975">
    <property type="term" value="F:thiamine binding"/>
    <property type="evidence" value="ECO:0007669"/>
    <property type="project" value="InterPro"/>
</dbReference>
<dbReference type="GO" id="GO:0004788">
    <property type="term" value="F:thiamine diphosphokinase activity"/>
    <property type="evidence" value="ECO:0007669"/>
    <property type="project" value="InterPro"/>
</dbReference>
<name>A0A0V0QGR6_PSEPJ</name>
<protein>
    <submittedName>
        <fullName evidence="6">Thiamin pyrophosphokinase, vitamin B1-binding domain</fullName>
    </submittedName>
</protein>
<dbReference type="PANTHER" id="PTHR13622">
    <property type="entry name" value="THIAMIN PYROPHOSPHOKINASE"/>
    <property type="match status" value="1"/>
</dbReference>
<dbReference type="SUPFAM" id="SSF63999">
    <property type="entry name" value="Thiamin pyrophosphokinase, catalytic domain"/>
    <property type="match status" value="1"/>
</dbReference>
<dbReference type="Proteomes" id="UP000054937">
    <property type="component" value="Unassembled WGS sequence"/>
</dbReference>
<reference evidence="6 7" key="1">
    <citation type="journal article" date="2015" name="Sci. Rep.">
        <title>Genome of the facultative scuticociliatosis pathogen Pseudocohnilembus persalinus provides insight into its virulence through horizontal gene transfer.</title>
        <authorList>
            <person name="Xiong J."/>
            <person name="Wang G."/>
            <person name="Cheng J."/>
            <person name="Tian M."/>
            <person name="Pan X."/>
            <person name="Warren A."/>
            <person name="Jiang C."/>
            <person name="Yuan D."/>
            <person name="Miao W."/>
        </authorList>
    </citation>
    <scope>NUCLEOTIDE SEQUENCE [LARGE SCALE GENOMIC DNA]</scope>
    <source>
        <strain evidence="6">36N120E</strain>
    </source>
</reference>
<dbReference type="GO" id="GO:0006772">
    <property type="term" value="P:thiamine metabolic process"/>
    <property type="evidence" value="ECO:0007669"/>
    <property type="project" value="InterPro"/>
</dbReference>
<feature type="domain" description="Thiamin pyrophosphokinase thiamin-binding" evidence="5">
    <location>
        <begin position="213"/>
        <end position="284"/>
    </location>
</feature>
<dbReference type="OrthoDB" id="25149at2759"/>
<dbReference type="FunCoup" id="A0A0V0QGR6">
    <property type="interactions" value="35"/>
</dbReference>
<dbReference type="NCBIfam" id="TIGR01378">
    <property type="entry name" value="thi_PPkinase"/>
    <property type="match status" value="1"/>
</dbReference>
<dbReference type="EMBL" id="LDAU01000171">
    <property type="protein sequence ID" value="KRX01285.1"/>
    <property type="molecule type" value="Genomic_DNA"/>
</dbReference>
<dbReference type="SUPFAM" id="SSF63862">
    <property type="entry name" value="Thiamin pyrophosphokinase, substrate-binding domain"/>
    <property type="match status" value="1"/>
</dbReference>
<dbReference type="Gene3D" id="3.40.50.10240">
    <property type="entry name" value="Thiamin pyrophosphokinase, catalytic domain"/>
    <property type="match status" value="1"/>
</dbReference>
<dbReference type="GO" id="GO:0016301">
    <property type="term" value="F:kinase activity"/>
    <property type="evidence" value="ECO:0007669"/>
    <property type="project" value="UniProtKB-KW"/>
</dbReference>
<dbReference type="InterPro" id="IPR036759">
    <property type="entry name" value="TPK_catalytic_sf"/>
</dbReference>
<gene>
    <name evidence="6" type="ORF">PPERSA_11732</name>
</gene>
<evidence type="ECO:0000259" key="5">
    <source>
        <dbReference type="SMART" id="SM00983"/>
    </source>
</evidence>
<dbReference type="Pfam" id="PF04265">
    <property type="entry name" value="TPK_B1_binding"/>
    <property type="match status" value="1"/>
</dbReference>
<proteinExistence type="predicted"/>
<dbReference type="InterPro" id="IPR036371">
    <property type="entry name" value="TPK_B1-bd_sf"/>
</dbReference>
<evidence type="ECO:0000256" key="1">
    <source>
        <dbReference type="ARBA" id="ARBA00022679"/>
    </source>
</evidence>
<dbReference type="SMART" id="SM00983">
    <property type="entry name" value="TPK_B1_binding"/>
    <property type="match status" value="1"/>
</dbReference>
<evidence type="ECO:0000256" key="4">
    <source>
        <dbReference type="ARBA" id="ARBA00022840"/>
    </source>
</evidence>
<accession>A0A0V0QGR6</accession>
<dbReference type="AlphaFoldDB" id="A0A0V0QGR6"/>
<dbReference type="InterPro" id="IPR007371">
    <property type="entry name" value="TPK_catalytic"/>
</dbReference>
<evidence type="ECO:0000256" key="2">
    <source>
        <dbReference type="ARBA" id="ARBA00022741"/>
    </source>
</evidence>
<keyword evidence="4" id="KW-0067">ATP-binding</keyword>
<dbReference type="InterPro" id="IPR006282">
    <property type="entry name" value="Thi_PPkinase"/>
</dbReference>
<keyword evidence="1" id="KW-0808">Transferase</keyword>
<evidence type="ECO:0000313" key="7">
    <source>
        <dbReference type="Proteomes" id="UP000054937"/>
    </source>
</evidence>
<dbReference type="InterPro" id="IPR007373">
    <property type="entry name" value="Thiamin_PyroPKinase_B1-bd"/>
</dbReference>
<dbReference type="InParanoid" id="A0A0V0QGR6"/>
<dbReference type="PANTHER" id="PTHR13622:SF8">
    <property type="entry name" value="THIAMIN PYROPHOSPHOKINASE 1"/>
    <property type="match status" value="1"/>
</dbReference>
<keyword evidence="7" id="KW-1185">Reference proteome</keyword>
<comment type="caution">
    <text evidence="6">The sequence shown here is derived from an EMBL/GenBank/DDBJ whole genome shotgun (WGS) entry which is preliminary data.</text>
</comment>
<evidence type="ECO:0000313" key="6">
    <source>
        <dbReference type="EMBL" id="KRX01285.1"/>
    </source>
</evidence>
<dbReference type="GO" id="GO:0009229">
    <property type="term" value="P:thiamine diphosphate biosynthetic process"/>
    <property type="evidence" value="ECO:0007669"/>
    <property type="project" value="InterPro"/>
</dbReference>